<feature type="compositionally biased region" description="Low complexity" evidence="1">
    <location>
        <begin position="45"/>
        <end position="57"/>
    </location>
</feature>
<name>A0A2C5YX68_9HYPO</name>
<gene>
    <name evidence="2" type="ORF">CDD82_6121</name>
</gene>
<dbReference type="Proteomes" id="UP000224854">
    <property type="component" value="Unassembled WGS sequence"/>
</dbReference>
<evidence type="ECO:0000256" key="1">
    <source>
        <dbReference type="SAM" id="MobiDB-lite"/>
    </source>
</evidence>
<reference evidence="2 3" key="1">
    <citation type="submission" date="2017-06" db="EMBL/GenBank/DDBJ databases">
        <title>Ant-infecting Ophiocordyceps genomes reveal a high diversity of potential behavioral manipulation genes and a possible major role for enterotoxins.</title>
        <authorList>
            <person name="De Bekker C."/>
            <person name="Evans H.C."/>
            <person name="Brachmann A."/>
            <person name="Hughes D.P."/>
        </authorList>
    </citation>
    <scope>NUCLEOTIDE SEQUENCE [LARGE SCALE GENOMIC DNA]</scope>
    <source>
        <strain evidence="2 3">1348a</strain>
    </source>
</reference>
<evidence type="ECO:0000313" key="2">
    <source>
        <dbReference type="EMBL" id="PHH72213.1"/>
    </source>
</evidence>
<accession>A0A2C5YX68</accession>
<protein>
    <submittedName>
        <fullName evidence="2">Uncharacterized protein</fullName>
    </submittedName>
</protein>
<dbReference type="OrthoDB" id="10476608at2759"/>
<evidence type="ECO:0000313" key="3">
    <source>
        <dbReference type="Proteomes" id="UP000224854"/>
    </source>
</evidence>
<organism evidence="2 3">
    <name type="scientific">Ophiocordyceps australis</name>
    <dbReference type="NCBI Taxonomy" id="1399860"/>
    <lineage>
        <taxon>Eukaryota</taxon>
        <taxon>Fungi</taxon>
        <taxon>Dikarya</taxon>
        <taxon>Ascomycota</taxon>
        <taxon>Pezizomycotina</taxon>
        <taxon>Sordariomycetes</taxon>
        <taxon>Hypocreomycetidae</taxon>
        <taxon>Hypocreales</taxon>
        <taxon>Ophiocordycipitaceae</taxon>
        <taxon>Ophiocordyceps</taxon>
    </lineage>
</organism>
<dbReference type="AlphaFoldDB" id="A0A2C5YX68"/>
<feature type="region of interest" description="Disordered" evidence="1">
    <location>
        <begin position="43"/>
        <end position="65"/>
    </location>
</feature>
<sequence>MVCVLISSFRLGNQSANKEIKAALPVHSSFMLASDIRGHQDSIGASLTTPTAATTSSGDQESNMDIDSVLDAGTCDDDKQIDSGTSSMQTEVSYCTSARDSQMQGEAVAFKGDKADTDIKTLCSIAGNLSLSDAPRATEARTARFRWRKSNMVLLRTHLSLSSRAQSARLTPSWRVSKTRQTISRSSCTPELKMRPCDWPRCELPAPCGTLRESRPAHCNLSRHRQRRTEQWLMTLHADTGPDSEKQVAGSSQCGIAPVVSPVGKSLERRKTHSADCHIYKTQFGLRGDPDMKSMWDV</sequence>
<proteinExistence type="predicted"/>
<dbReference type="EMBL" id="NJEU01000602">
    <property type="protein sequence ID" value="PHH72213.1"/>
    <property type="molecule type" value="Genomic_DNA"/>
</dbReference>
<keyword evidence="3" id="KW-1185">Reference proteome</keyword>
<comment type="caution">
    <text evidence="2">The sequence shown here is derived from an EMBL/GenBank/DDBJ whole genome shotgun (WGS) entry which is preliminary data.</text>
</comment>